<dbReference type="PANTHER" id="PTHR30404:SF0">
    <property type="entry name" value="N-ACETYLMURAMOYL-L-ALANINE AMIDASE AMIC"/>
    <property type="match status" value="1"/>
</dbReference>
<dbReference type="PANTHER" id="PTHR30404">
    <property type="entry name" value="N-ACETYLMURAMOYL-L-ALANINE AMIDASE"/>
    <property type="match status" value="1"/>
</dbReference>
<dbReference type="GO" id="GO:0030288">
    <property type="term" value="C:outer membrane-bounded periplasmic space"/>
    <property type="evidence" value="ECO:0007669"/>
    <property type="project" value="TreeGrafter"/>
</dbReference>
<dbReference type="Gene3D" id="3.40.630.40">
    <property type="entry name" value="Zn-dependent exopeptidases"/>
    <property type="match status" value="1"/>
</dbReference>
<gene>
    <name evidence="5" type="ordered locus">Aasi_0639</name>
</gene>
<dbReference type="SUPFAM" id="SSF53187">
    <property type="entry name" value="Zn-dependent exopeptidases"/>
    <property type="match status" value="1"/>
</dbReference>
<dbReference type="Pfam" id="PF01520">
    <property type="entry name" value="Amidase_3"/>
    <property type="match status" value="1"/>
</dbReference>
<sequence>MKIFIKITFVFMFLLLAGFNNSNNKGYKVRKIIIDAGHGGKDSGALGRFSKEKDIALQIALELGKLIKKNMRDVTVLYTRQKDEFIPIYQRAHIANKNNADVFISIHCNAAEKNKSAHGIEIFTMGLETSSKNLAVTKRENSVILIEDNHKEHYQGFDPKSPESHILFSLYQNAYTENSLKLAQNIEAGFKQHTGRKSRGVKQDGLLVLWQTTSPSVLVEVGFISNAEEEKYLNQKTSQTKIATAIFEGFKKYKYDIEHYK</sequence>
<evidence type="ECO:0000256" key="2">
    <source>
        <dbReference type="ARBA" id="ARBA00011901"/>
    </source>
</evidence>
<dbReference type="GO" id="GO:0008745">
    <property type="term" value="F:N-acetylmuramoyl-L-alanine amidase activity"/>
    <property type="evidence" value="ECO:0007669"/>
    <property type="project" value="UniProtKB-EC"/>
</dbReference>
<dbReference type="RefSeq" id="WP_012472804.1">
    <property type="nucleotide sequence ID" value="NC_010830.1"/>
</dbReference>
<dbReference type="FunFam" id="3.40.630.40:FF:000005">
    <property type="entry name" value="N-acetylmuramoyl-L-alanine amidase (AmiA)"/>
    <property type="match status" value="1"/>
</dbReference>
<dbReference type="SMART" id="SM00646">
    <property type="entry name" value="Ami_3"/>
    <property type="match status" value="1"/>
</dbReference>
<dbReference type="InterPro" id="IPR002508">
    <property type="entry name" value="MurNAc-LAA_cat"/>
</dbReference>
<evidence type="ECO:0000256" key="3">
    <source>
        <dbReference type="ARBA" id="ARBA00022801"/>
    </source>
</evidence>
<name>B3ES34_AMOA5</name>
<dbReference type="OrthoDB" id="9806267at2"/>
<comment type="catalytic activity">
    <reaction evidence="1">
        <text>Hydrolyzes the link between N-acetylmuramoyl residues and L-amino acid residues in certain cell-wall glycopeptides.</text>
        <dbReference type="EC" id="3.5.1.28"/>
    </reaction>
</comment>
<evidence type="ECO:0000256" key="1">
    <source>
        <dbReference type="ARBA" id="ARBA00001561"/>
    </source>
</evidence>
<dbReference type="KEGG" id="aas:Aasi_0639"/>
<keyword evidence="6" id="KW-1185">Reference proteome</keyword>
<accession>B3ES34</accession>
<dbReference type="STRING" id="452471.Aasi_0639"/>
<proteinExistence type="predicted"/>
<organism evidence="5 6">
    <name type="scientific">Amoebophilus asiaticus (strain 5a2)</name>
    <dbReference type="NCBI Taxonomy" id="452471"/>
    <lineage>
        <taxon>Bacteria</taxon>
        <taxon>Pseudomonadati</taxon>
        <taxon>Bacteroidota</taxon>
        <taxon>Cytophagia</taxon>
        <taxon>Cytophagales</taxon>
        <taxon>Amoebophilaceae</taxon>
        <taxon>Candidatus Amoebophilus</taxon>
    </lineage>
</organism>
<evidence type="ECO:0000259" key="4">
    <source>
        <dbReference type="SMART" id="SM00646"/>
    </source>
</evidence>
<dbReference type="EMBL" id="CP001102">
    <property type="protein sequence ID" value="ACE06036.1"/>
    <property type="molecule type" value="Genomic_DNA"/>
</dbReference>
<dbReference type="eggNOG" id="COG0860">
    <property type="taxonomic scope" value="Bacteria"/>
</dbReference>
<protein>
    <recommendedName>
        <fullName evidence="2">N-acetylmuramoyl-L-alanine amidase</fullName>
        <ecNumber evidence="2">3.5.1.28</ecNumber>
    </recommendedName>
</protein>
<evidence type="ECO:0000313" key="6">
    <source>
        <dbReference type="Proteomes" id="UP000001227"/>
    </source>
</evidence>
<reference evidence="5 6" key="1">
    <citation type="journal article" date="2010" name="J. Bacteriol.">
        <title>The genome of the amoeba symbiont 'Candidatus Amoebophilus asiaticus' reveals common mechanisms for host cell interaction among amoeba-associated bacteria.</title>
        <authorList>
            <person name="Schmitz-Esser S."/>
            <person name="Tischler P."/>
            <person name="Arnold R."/>
            <person name="Montanaro J."/>
            <person name="Wagner M."/>
            <person name="Rattei T."/>
            <person name="Horn M."/>
        </authorList>
    </citation>
    <scope>NUCLEOTIDE SEQUENCE [LARGE SCALE GENOMIC DNA]</scope>
    <source>
        <strain evidence="5 6">5a2</strain>
    </source>
</reference>
<dbReference type="AlphaFoldDB" id="B3ES34"/>
<dbReference type="CDD" id="cd02696">
    <property type="entry name" value="MurNAc-LAA"/>
    <property type="match status" value="1"/>
</dbReference>
<dbReference type="InterPro" id="IPR050695">
    <property type="entry name" value="N-acetylmuramoyl_amidase_3"/>
</dbReference>
<dbReference type="GO" id="GO:0009253">
    <property type="term" value="P:peptidoglycan catabolic process"/>
    <property type="evidence" value="ECO:0007669"/>
    <property type="project" value="InterPro"/>
</dbReference>
<evidence type="ECO:0000313" key="5">
    <source>
        <dbReference type="EMBL" id="ACE06036.1"/>
    </source>
</evidence>
<dbReference type="Proteomes" id="UP000001227">
    <property type="component" value="Chromosome"/>
</dbReference>
<feature type="domain" description="MurNAc-LAA" evidence="4">
    <location>
        <begin position="92"/>
        <end position="251"/>
    </location>
</feature>
<dbReference type="EC" id="3.5.1.28" evidence="2"/>
<keyword evidence="3" id="KW-0378">Hydrolase</keyword>
<dbReference type="HOGENOM" id="CLU_014322_4_0_10"/>